<reference evidence="7 8" key="1">
    <citation type="submission" date="2014-04" db="EMBL/GenBank/DDBJ databases">
        <authorList>
            <consortium name="DOE Joint Genome Institute"/>
            <person name="Kuo A."/>
            <person name="Zuccaro A."/>
            <person name="Kohler A."/>
            <person name="Nagy L.G."/>
            <person name="Floudas D."/>
            <person name="Copeland A."/>
            <person name="Barry K.W."/>
            <person name="Cichocki N."/>
            <person name="Veneault-Fourrey C."/>
            <person name="LaButti K."/>
            <person name="Lindquist E.A."/>
            <person name="Lipzen A."/>
            <person name="Lundell T."/>
            <person name="Morin E."/>
            <person name="Murat C."/>
            <person name="Sun H."/>
            <person name="Tunlid A."/>
            <person name="Henrissat B."/>
            <person name="Grigoriev I.V."/>
            <person name="Hibbett D.S."/>
            <person name="Martin F."/>
            <person name="Nordberg H.P."/>
            <person name="Cantor M.N."/>
            <person name="Hua S.X."/>
        </authorList>
    </citation>
    <scope>NUCLEOTIDE SEQUENCE [LARGE SCALE GENOMIC DNA]</scope>
    <source>
        <strain evidence="7 8">MAFF 305830</strain>
    </source>
</reference>
<dbReference type="CDD" id="cd16926">
    <property type="entry name" value="HATPase_MutL-MLH-PMS-like"/>
    <property type="match status" value="1"/>
</dbReference>
<dbReference type="OrthoDB" id="10263226at2759"/>
<feature type="compositionally biased region" description="Low complexity" evidence="4">
    <location>
        <begin position="611"/>
        <end position="625"/>
    </location>
</feature>
<dbReference type="Pfam" id="PF01119">
    <property type="entry name" value="DNA_mis_repair"/>
    <property type="match status" value="1"/>
</dbReference>
<dbReference type="AlphaFoldDB" id="A0A0C3B2B7"/>
<name>A0A0C3B2B7_SERVB</name>
<dbReference type="Gene3D" id="3.30.1540.20">
    <property type="entry name" value="MutL, C-terminal domain, dimerisation subdomain"/>
    <property type="match status" value="1"/>
</dbReference>
<protein>
    <recommendedName>
        <fullName evidence="3">DNA mismatch repair protein PMS1</fullName>
    </recommendedName>
</protein>
<dbReference type="CDD" id="cd03484">
    <property type="entry name" value="MutL_Trans_hPMS_2_like"/>
    <property type="match status" value="1"/>
</dbReference>
<dbReference type="GO" id="GO:0032389">
    <property type="term" value="C:MutLalpha complex"/>
    <property type="evidence" value="ECO:0007669"/>
    <property type="project" value="TreeGrafter"/>
</dbReference>
<comment type="similarity">
    <text evidence="1">Belongs to the DNA mismatch repair MutL/HexB family.</text>
</comment>
<feature type="domain" description="DNA mismatch repair protein S5" evidence="6">
    <location>
        <begin position="225"/>
        <end position="362"/>
    </location>
</feature>
<keyword evidence="8" id="KW-1185">Reference proteome</keyword>
<evidence type="ECO:0000259" key="6">
    <source>
        <dbReference type="SMART" id="SM01340"/>
    </source>
</evidence>
<evidence type="ECO:0000313" key="7">
    <source>
        <dbReference type="EMBL" id="KIM25641.1"/>
    </source>
</evidence>
<feature type="compositionally biased region" description="Polar residues" evidence="4">
    <location>
        <begin position="448"/>
        <end position="457"/>
    </location>
</feature>
<feature type="domain" description="MutL C-terminal dimerisation" evidence="5">
    <location>
        <begin position="764"/>
        <end position="928"/>
    </location>
</feature>
<dbReference type="PROSITE" id="PS00058">
    <property type="entry name" value="DNA_MISMATCH_REPAIR_1"/>
    <property type="match status" value="1"/>
</dbReference>
<dbReference type="InterPro" id="IPR014790">
    <property type="entry name" value="MutL_C"/>
</dbReference>
<evidence type="ECO:0000256" key="4">
    <source>
        <dbReference type="SAM" id="MobiDB-lite"/>
    </source>
</evidence>
<dbReference type="GO" id="GO:0140664">
    <property type="term" value="F:ATP-dependent DNA damage sensor activity"/>
    <property type="evidence" value="ECO:0007669"/>
    <property type="project" value="InterPro"/>
</dbReference>
<dbReference type="EMBL" id="KN824312">
    <property type="protein sequence ID" value="KIM25641.1"/>
    <property type="molecule type" value="Genomic_DNA"/>
</dbReference>
<dbReference type="NCBIfam" id="TIGR00585">
    <property type="entry name" value="mutl"/>
    <property type="match status" value="1"/>
</dbReference>
<organism evidence="7 8">
    <name type="scientific">Serendipita vermifera MAFF 305830</name>
    <dbReference type="NCBI Taxonomy" id="933852"/>
    <lineage>
        <taxon>Eukaryota</taxon>
        <taxon>Fungi</taxon>
        <taxon>Dikarya</taxon>
        <taxon>Basidiomycota</taxon>
        <taxon>Agaricomycotina</taxon>
        <taxon>Agaricomycetes</taxon>
        <taxon>Sebacinales</taxon>
        <taxon>Serendipitaceae</taxon>
        <taxon>Serendipita</taxon>
    </lineage>
</organism>
<dbReference type="GO" id="GO:0030983">
    <property type="term" value="F:mismatched DNA binding"/>
    <property type="evidence" value="ECO:0007669"/>
    <property type="project" value="InterPro"/>
</dbReference>
<dbReference type="GO" id="GO:0016887">
    <property type="term" value="F:ATP hydrolysis activity"/>
    <property type="evidence" value="ECO:0007669"/>
    <property type="project" value="InterPro"/>
</dbReference>
<dbReference type="InterPro" id="IPR036890">
    <property type="entry name" value="HATPase_C_sf"/>
</dbReference>
<dbReference type="Pfam" id="PF13589">
    <property type="entry name" value="HATPase_c_3"/>
    <property type="match status" value="1"/>
</dbReference>
<feature type="compositionally biased region" description="Acidic residues" evidence="4">
    <location>
        <begin position="577"/>
        <end position="595"/>
    </location>
</feature>
<dbReference type="InterPro" id="IPR014762">
    <property type="entry name" value="DNA_mismatch_repair_CS"/>
</dbReference>
<evidence type="ECO:0000256" key="1">
    <source>
        <dbReference type="ARBA" id="ARBA00006082"/>
    </source>
</evidence>
<evidence type="ECO:0000313" key="8">
    <source>
        <dbReference type="Proteomes" id="UP000054097"/>
    </source>
</evidence>
<dbReference type="GO" id="GO:0000710">
    <property type="term" value="P:meiotic mismatch repair"/>
    <property type="evidence" value="ECO:0007669"/>
    <property type="project" value="UniProtKB-ARBA"/>
</dbReference>
<dbReference type="InterPro" id="IPR042120">
    <property type="entry name" value="MutL_C_dimsub"/>
</dbReference>
<dbReference type="SMART" id="SM01340">
    <property type="entry name" value="DNA_mis_repair"/>
    <property type="match status" value="1"/>
</dbReference>
<feature type="compositionally biased region" description="Polar residues" evidence="4">
    <location>
        <begin position="554"/>
        <end position="564"/>
    </location>
</feature>
<feature type="region of interest" description="Disordered" evidence="4">
    <location>
        <begin position="548"/>
        <end position="672"/>
    </location>
</feature>
<dbReference type="SUPFAM" id="SSF54211">
    <property type="entry name" value="Ribosomal protein S5 domain 2-like"/>
    <property type="match status" value="1"/>
</dbReference>
<dbReference type="Proteomes" id="UP000054097">
    <property type="component" value="Unassembled WGS sequence"/>
</dbReference>
<dbReference type="InterPro" id="IPR037198">
    <property type="entry name" value="MutL_C_sf"/>
</dbReference>
<dbReference type="Gene3D" id="3.30.565.10">
    <property type="entry name" value="Histidine kinase-like ATPase, C-terminal domain"/>
    <property type="match status" value="1"/>
</dbReference>
<feature type="compositionally biased region" description="Basic and acidic residues" evidence="4">
    <location>
        <begin position="638"/>
        <end position="648"/>
    </location>
</feature>
<evidence type="ECO:0000256" key="3">
    <source>
        <dbReference type="ARBA" id="ARBA00070941"/>
    </source>
</evidence>
<dbReference type="Gene3D" id="3.30.1370.100">
    <property type="entry name" value="MutL, C-terminal domain, regulatory subdomain"/>
    <property type="match status" value="1"/>
</dbReference>
<dbReference type="InterPro" id="IPR013507">
    <property type="entry name" value="DNA_mismatch_S5_2-like"/>
</dbReference>
<keyword evidence="2" id="KW-0227">DNA damage</keyword>
<dbReference type="SUPFAM" id="SSF118116">
    <property type="entry name" value="DNA mismatch repair protein MutL"/>
    <property type="match status" value="1"/>
</dbReference>
<dbReference type="PANTHER" id="PTHR10073">
    <property type="entry name" value="DNA MISMATCH REPAIR PROTEIN MLH, PMS, MUTL"/>
    <property type="match status" value="1"/>
</dbReference>
<dbReference type="InterPro" id="IPR002099">
    <property type="entry name" value="MutL/Mlh/PMS"/>
</dbReference>
<sequence length="985" mass="107832">MASGRIKAIDQTSVHRITSSQVVVDLQTAIKELVENALDAGATVIEVRVKDNGVKSIEVIDNGSGISKDDYDTVALKHHTSKLSTFEDLTTVETFGFRGEALASLCALCESVTITTATSAEAPMGTILELDRSGRVTNKDRKVARQRGTTVAITGLFTPLPVRRKEFERHAKREYGKALTLLTAYALIPCTAEGGVKLTVSHISESGKKSVQIQTDGSTLLKNSITALWGSKAMDSIIPLSLDINVEPDSAAVKRRGLAERQMTVKMTGLVSKFAVGCGRSSNDRQFFYVNKRPCTLPKVQKAFNEIYKTFNATQSPFIVVDFTLPTDACDINVSPDKRTIFLHSEHNLIEAMKAALLEHFDDSRSTFTLQPTGGSAPPDKSATQQLKRRATAPESARAVSPPEEEDTIPAPSSDPLPVTQPVPILIPSSDSVDNPPSAPPADDDEPTNQVTNSSILADNMSPSPPPSKPDGFYEERALRAAAPRKRPASRSPSGSPARPLEVASRPKKPVQMVLNTSGASWALAKGNDATSSNYASKYSGGFYTATTVPIRKPSSSIMKTLTQYRRESGQGKESNEVEDVVEEASESGDDDGEPDISAKADKPVEKIKGRASSRSSRSSMRIDSPPGSPESVPETDQVAREPEEKRTSKSRIPPTKPTKEQAPPVPPENEEVVDLTTVDPNAEEITKEDEAVIMPMSFNLDTVTTLWNEAPKAVRAQREAASWIPGPAKSLSNTVDVDQNQEGNAEELLSRVIQKDDFERMEILGQFNLGFIIVRSRRAPDIDAMDVDGEEDGIDDLFIVDQHAADEKYNFETLQATTRIESQKLLRARPLDFSASDKLVALENIEVLQSNGFEVELEEDEAEGTGSKLLLVSQPVSKSTVFDMNDLSELLHLMQDKPAGTMVRCSKARAMFASRACRKSVMVGHPLTRAQMTSVVRHMSTMDQPWNCPHGRPTMRHLMRMSNRKAERFTKRSRQVDWEKLMES</sequence>
<dbReference type="InterPro" id="IPR014721">
    <property type="entry name" value="Ribsml_uS5_D2-typ_fold_subgr"/>
</dbReference>
<dbReference type="InterPro" id="IPR020568">
    <property type="entry name" value="Ribosomal_Su5_D2-typ_SF"/>
</dbReference>
<dbReference type="HOGENOM" id="CLU_004131_0_0_1"/>
<evidence type="ECO:0000256" key="2">
    <source>
        <dbReference type="ARBA" id="ARBA00022763"/>
    </source>
</evidence>
<feature type="compositionally biased region" description="Low complexity" evidence="4">
    <location>
        <begin position="490"/>
        <end position="500"/>
    </location>
</feature>
<accession>A0A0C3B2B7</accession>
<dbReference type="PANTHER" id="PTHR10073:SF52">
    <property type="entry name" value="MISMATCH REPAIR ENDONUCLEASE PMS2"/>
    <property type="match status" value="1"/>
</dbReference>
<dbReference type="Pfam" id="PF08676">
    <property type="entry name" value="MutL_C"/>
    <property type="match status" value="1"/>
</dbReference>
<proteinExistence type="inferred from homology"/>
<dbReference type="Gene3D" id="3.30.230.10">
    <property type="match status" value="1"/>
</dbReference>
<dbReference type="SUPFAM" id="SSF55874">
    <property type="entry name" value="ATPase domain of HSP90 chaperone/DNA topoisomerase II/histidine kinase"/>
    <property type="match status" value="1"/>
</dbReference>
<dbReference type="FunFam" id="3.30.565.10:FF:000014">
    <property type="entry name" value="Mismatch repair endonuclease pms1, putative"/>
    <property type="match status" value="1"/>
</dbReference>
<dbReference type="SMART" id="SM00853">
    <property type="entry name" value="MutL_C"/>
    <property type="match status" value="1"/>
</dbReference>
<feature type="region of interest" description="Disordered" evidence="4">
    <location>
        <begin position="367"/>
        <end position="512"/>
    </location>
</feature>
<gene>
    <name evidence="7" type="ORF">M408DRAFT_331017</name>
</gene>
<feature type="compositionally biased region" description="Basic and acidic residues" evidence="4">
    <location>
        <begin position="565"/>
        <end position="576"/>
    </location>
</feature>
<dbReference type="FunFam" id="3.30.1370.100:FF:000001">
    <property type="entry name" value="Mismatch repair endonuclease pms1, putative"/>
    <property type="match status" value="1"/>
</dbReference>
<dbReference type="STRING" id="933852.A0A0C3B2B7"/>
<evidence type="ECO:0000259" key="5">
    <source>
        <dbReference type="SMART" id="SM00853"/>
    </source>
</evidence>
<feature type="compositionally biased region" description="Basic and acidic residues" evidence="4">
    <location>
        <begin position="597"/>
        <end position="609"/>
    </location>
</feature>
<dbReference type="InterPro" id="IPR038973">
    <property type="entry name" value="MutL/Mlh/Pms-like"/>
</dbReference>
<dbReference type="InterPro" id="IPR042121">
    <property type="entry name" value="MutL_C_regsub"/>
</dbReference>
<dbReference type="GO" id="GO:0005524">
    <property type="term" value="F:ATP binding"/>
    <property type="evidence" value="ECO:0007669"/>
    <property type="project" value="InterPro"/>
</dbReference>
<reference evidence="8" key="2">
    <citation type="submission" date="2015-01" db="EMBL/GenBank/DDBJ databases">
        <title>Evolutionary Origins and Diversification of the Mycorrhizal Mutualists.</title>
        <authorList>
            <consortium name="DOE Joint Genome Institute"/>
            <consortium name="Mycorrhizal Genomics Consortium"/>
            <person name="Kohler A."/>
            <person name="Kuo A."/>
            <person name="Nagy L.G."/>
            <person name="Floudas D."/>
            <person name="Copeland A."/>
            <person name="Barry K.W."/>
            <person name="Cichocki N."/>
            <person name="Veneault-Fourrey C."/>
            <person name="LaButti K."/>
            <person name="Lindquist E.A."/>
            <person name="Lipzen A."/>
            <person name="Lundell T."/>
            <person name="Morin E."/>
            <person name="Murat C."/>
            <person name="Riley R."/>
            <person name="Ohm R."/>
            <person name="Sun H."/>
            <person name="Tunlid A."/>
            <person name="Henrissat B."/>
            <person name="Grigoriev I.V."/>
            <person name="Hibbett D.S."/>
            <person name="Martin F."/>
        </authorList>
    </citation>
    <scope>NUCLEOTIDE SEQUENCE [LARGE SCALE GENOMIC DNA]</scope>
    <source>
        <strain evidence="8">MAFF 305830</strain>
    </source>
</reference>